<name>A0A5C6ZI04_9FLAO</name>
<sequence>MKNFGLLILGIIIGAIAMYFYVQQNSSDLEGVDPTEPKGLITAEEAKTLDRAYDPRYKLISDSIVTREGGDNRSSWYALEEVRTFLDYAEDQAKKNNYTMNGIRIYLGAYPESNEGQGYTTMFMMPTGYSANQNKSEGNLLGLSLKRGDDGDIPGVGGLNHGSEGKPPGANYPQ</sequence>
<evidence type="ECO:0000256" key="2">
    <source>
        <dbReference type="SAM" id="Phobius"/>
    </source>
</evidence>
<keyword evidence="2" id="KW-0472">Membrane</keyword>
<protein>
    <submittedName>
        <fullName evidence="3">Uncharacterized protein</fullName>
    </submittedName>
</protein>
<dbReference type="Proteomes" id="UP000321578">
    <property type="component" value="Unassembled WGS sequence"/>
</dbReference>
<comment type="caution">
    <text evidence="3">The sequence shown here is derived from an EMBL/GenBank/DDBJ whole genome shotgun (WGS) entry which is preliminary data.</text>
</comment>
<keyword evidence="2" id="KW-1133">Transmembrane helix</keyword>
<evidence type="ECO:0000313" key="4">
    <source>
        <dbReference type="Proteomes" id="UP000321578"/>
    </source>
</evidence>
<evidence type="ECO:0000313" key="3">
    <source>
        <dbReference type="EMBL" id="TXD89805.1"/>
    </source>
</evidence>
<dbReference type="EMBL" id="VORO01000005">
    <property type="protein sequence ID" value="TXD89805.1"/>
    <property type="molecule type" value="Genomic_DNA"/>
</dbReference>
<dbReference type="RefSeq" id="WP_147085749.1">
    <property type="nucleotide sequence ID" value="NZ_VORM01000005.1"/>
</dbReference>
<keyword evidence="2" id="KW-0812">Transmembrane</keyword>
<dbReference type="AlphaFoldDB" id="A0A5C6ZI04"/>
<evidence type="ECO:0000256" key="1">
    <source>
        <dbReference type="SAM" id="MobiDB-lite"/>
    </source>
</evidence>
<keyword evidence="4" id="KW-1185">Reference proteome</keyword>
<accession>A0A5C6ZI04</accession>
<organism evidence="3 4">
    <name type="scientific">Subsaximicrobium wynnwilliamsii</name>
    <dbReference type="NCBI Taxonomy" id="291179"/>
    <lineage>
        <taxon>Bacteria</taxon>
        <taxon>Pseudomonadati</taxon>
        <taxon>Bacteroidota</taxon>
        <taxon>Flavobacteriia</taxon>
        <taxon>Flavobacteriales</taxon>
        <taxon>Flavobacteriaceae</taxon>
        <taxon>Subsaximicrobium</taxon>
    </lineage>
</organism>
<reference evidence="3 4" key="1">
    <citation type="submission" date="2019-08" db="EMBL/GenBank/DDBJ databases">
        <title>Genomes of Subsaximicrobium wynnwilliamsii strains.</title>
        <authorList>
            <person name="Bowman J.P."/>
        </authorList>
    </citation>
    <scope>NUCLEOTIDE SEQUENCE [LARGE SCALE GENOMIC DNA]</scope>
    <source>
        <strain evidence="3 4">2-80-2</strain>
    </source>
</reference>
<feature type="transmembrane region" description="Helical" evidence="2">
    <location>
        <begin position="6"/>
        <end position="22"/>
    </location>
</feature>
<dbReference type="OrthoDB" id="1440507at2"/>
<feature type="region of interest" description="Disordered" evidence="1">
    <location>
        <begin position="140"/>
        <end position="174"/>
    </location>
</feature>
<gene>
    <name evidence="3" type="ORF">ESY86_06260</name>
</gene>
<proteinExistence type="predicted"/>